<evidence type="ECO:0000313" key="2">
    <source>
        <dbReference type="Proteomes" id="UP000287651"/>
    </source>
</evidence>
<organism evidence="1 2">
    <name type="scientific">Ensete ventricosum</name>
    <name type="common">Abyssinian banana</name>
    <name type="synonym">Musa ensete</name>
    <dbReference type="NCBI Taxonomy" id="4639"/>
    <lineage>
        <taxon>Eukaryota</taxon>
        <taxon>Viridiplantae</taxon>
        <taxon>Streptophyta</taxon>
        <taxon>Embryophyta</taxon>
        <taxon>Tracheophyta</taxon>
        <taxon>Spermatophyta</taxon>
        <taxon>Magnoliopsida</taxon>
        <taxon>Liliopsida</taxon>
        <taxon>Zingiberales</taxon>
        <taxon>Musaceae</taxon>
        <taxon>Ensete</taxon>
    </lineage>
</organism>
<protein>
    <submittedName>
        <fullName evidence="1">Uncharacterized protein</fullName>
    </submittedName>
</protein>
<sequence>MRKTIIASSFSQVVTPCTKVRDRVGGLLGSFDGQVSESRSSRRKIVLVECVSFIGVTFIPPLVGSSYENVQWLSTPSYVDVKCMLTTKWRWTIPWVSTQLGSAQLAPRWRSGDKSKSFYEWWAKIGLDLLREAKECLRQVDRLATPPLGGESPRSLNNLQYLLGVWDEAFPSKEKGKRSCPTRPRIGCVMLVFSARRSPGLVGCSEGVSDQLDGSVSLRVEASAEELPLDGCIPVVLDLVKKKKKVITYVLVPKQAMELDDELVSCRRKVAAPEIRAEVVFPPEPAALATSKQTFKSRQIPSR</sequence>
<dbReference type="AlphaFoldDB" id="A0A426Z0Q4"/>
<dbReference type="EMBL" id="AMZH03009106">
    <property type="protein sequence ID" value="RRT57559.1"/>
    <property type="molecule type" value="Genomic_DNA"/>
</dbReference>
<gene>
    <name evidence="1" type="ORF">B296_00044124</name>
</gene>
<reference evidence="1 2" key="1">
    <citation type="journal article" date="2014" name="Agronomy (Basel)">
        <title>A Draft Genome Sequence for Ensete ventricosum, the Drought-Tolerant Tree Against Hunger.</title>
        <authorList>
            <person name="Harrison J."/>
            <person name="Moore K.A."/>
            <person name="Paszkiewicz K."/>
            <person name="Jones T."/>
            <person name="Grant M."/>
            <person name="Ambacheew D."/>
            <person name="Muzemil S."/>
            <person name="Studholme D.J."/>
        </authorList>
    </citation>
    <scope>NUCLEOTIDE SEQUENCE [LARGE SCALE GENOMIC DNA]</scope>
</reference>
<name>A0A426Z0Q4_ENSVE</name>
<evidence type="ECO:0000313" key="1">
    <source>
        <dbReference type="EMBL" id="RRT57559.1"/>
    </source>
</evidence>
<proteinExistence type="predicted"/>
<dbReference type="Proteomes" id="UP000287651">
    <property type="component" value="Unassembled WGS sequence"/>
</dbReference>
<comment type="caution">
    <text evidence="1">The sequence shown here is derived from an EMBL/GenBank/DDBJ whole genome shotgun (WGS) entry which is preliminary data.</text>
</comment>
<accession>A0A426Z0Q4</accession>